<keyword evidence="4" id="KW-1185">Reference proteome</keyword>
<dbReference type="InterPro" id="IPR036061">
    <property type="entry name" value="CheW-like_dom_sf"/>
</dbReference>
<gene>
    <name evidence="3" type="ORF">PQ457_21470</name>
</gene>
<evidence type="ECO:0000313" key="4">
    <source>
        <dbReference type="Proteomes" id="UP001218231"/>
    </source>
</evidence>
<proteinExistence type="predicted"/>
<dbReference type="PANTHER" id="PTHR22617:SF23">
    <property type="entry name" value="CHEMOTAXIS PROTEIN CHEW"/>
    <property type="match status" value="1"/>
</dbReference>
<reference evidence="3 4" key="1">
    <citation type="submission" date="2023-02" db="EMBL/GenBank/DDBJ databases">
        <title>Genome sequence of Novosphingobium humi KACC 19094.</title>
        <authorList>
            <person name="Kim S."/>
            <person name="Heo J."/>
            <person name="Kwon S.-W."/>
        </authorList>
    </citation>
    <scope>NUCLEOTIDE SEQUENCE [LARGE SCALE GENOMIC DNA]</scope>
    <source>
        <strain evidence="3 4">KACC 19094</strain>
        <plasmid evidence="3 4">unnamed1</plasmid>
    </source>
</reference>
<evidence type="ECO:0000313" key="3">
    <source>
        <dbReference type="EMBL" id="WCT79559.1"/>
    </source>
</evidence>
<dbReference type="RefSeq" id="WP_273619833.1">
    <property type="nucleotide sequence ID" value="NZ_CP117418.1"/>
</dbReference>
<dbReference type="Gene3D" id="2.30.30.40">
    <property type="entry name" value="SH3 Domains"/>
    <property type="match status" value="1"/>
</dbReference>
<dbReference type="InterPro" id="IPR002545">
    <property type="entry name" value="CheW-lke_dom"/>
</dbReference>
<protein>
    <submittedName>
        <fullName evidence="3">Chemotaxis protein CheW</fullName>
    </submittedName>
</protein>
<organism evidence="3 4">
    <name type="scientific">Novosphingobium humi</name>
    <dbReference type="NCBI Taxonomy" id="2282397"/>
    <lineage>
        <taxon>Bacteria</taxon>
        <taxon>Pseudomonadati</taxon>
        <taxon>Pseudomonadota</taxon>
        <taxon>Alphaproteobacteria</taxon>
        <taxon>Sphingomonadales</taxon>
        <taxon>Sphingomonadaceae</taxon>
        <taxon>Novosphingobium</taxon>
    </lineage>
</organism>
<dbReference type="Gene3D" id="2.40.50.180">
    <property type="entry name" value="CheA-289, Domain 4"/>
    <property type="match status" value="1"/>
</dbReference>
<dbReference type="PANTHER" id="PTHR22617">
    <property type="entry name" value="CHEMOTAXIS SENSOR HISTIDINE KINASE-RELATED"/>
    <property type="match status" value="1"/>
</dbReference>
<dbReference type="EMBL" id="CP117418">
    <property type="protein sequence ID" value="WCT79559.1"/>
    <property type="molecule type" value="Genomic_DNA"/>
</dbReference>
<feature type="region of interest" description="Disordered" evidence="1">
    <location>
        <begin position="1"/>
        <end position="22"/>
    </location>
</feature>
<dbReference type="SMART" id="SM00260">
    <property type="entry name" value="CheW"/>
    <property type="match status" value="1"/>
</dbReference>
<evidence type="ECO:0000256" key="1">
    <source>
        <dbReference type="SAM" id="MobiDB-lite"/>
    </source>
</evidence>
<dbReference type="Pfam" id="PF01584">
    <property type="entry name" value="CheW"/>
    <property type="match status" value="1"/>
</dbReference>
<name>A0ABY7U5B5_9SPHN</name>
<sequence>MLLDRDLPVDHDASPVARADEEDRHGGESVMVFRLGAEWFALPTLVLDEILRLRPVHTLPHRGHPGLLGLVNVRGELVICVSIAQLLIGPMAVGGHGRLVVVRHEGRRLAFPVDEVQHLRNHDTRALRPVPVTLARSASAYTRGLLGWQGMQVGRLDEDLVFAAMERFLA</sequence>
<accession>A0ABY7U5B5</accession>
<dbReference type="PROSITE" id="PS50851">
    <property type="entry name" value="CHEW"/>
    <property type="match status" value="1"/>
</dbReference>
<keyword evidence="3" id="KW-0614">Plasmid</keyword>
<geneLocation type="plasmid" evidence="3 4">
    <name>unnamed1</name>
</geneLocation>
<dbReference type="SUPFAM" id="SSF50341">
    <property type="entry name" value="CheW-like"/>
    <property type="match status" value="1"/>
</dbReference>
<dbReference type="InterPro" id="IPR039315">
    <property type="entry name" value="CheW"/>
</dbReference>
<dbReference type="Proteomes" id="UP001218231">
    <property type="component" value="Plasmid unnamed1"/>
</dbReference>
<evidence type="ECO:0000259" key="2">
    <source>
        <dbReference type="PROSITE" id="PS50851"/>
    </source>
</evidence>
<feature type="domain" description="CheW-like" evidence="2">
    <location>
        <begin position="27"/>
        <end position="167"/>
    </location>
</feature>